<dbReference type="EMBL" id="BAAAZG010000006">
    <property type="protein sequence ID" value="GAA4063972.1"/>
    <property type="molecule type" value="Genomic_DNA"/>
</dbReference>
<evidence type="ECO:0000313" key="2">
    <source>
        <dbReference type="Proteomes" id="UP001500683"/>
    </source>
</evidence>
<gene>
    <name evidence="1" type="ORF">GCM10022214_17080</name>
</gene>
<proteinExistence type="predicted"/>
<dbReference type="Proteomes" id="UP001500683">
    <property type="component" value="Unassembled WGS sequence"/>
</dbReference>
<comment type="caution">
    <text evidence="1">The sequence shown here is derived from an EMBL/GenBank/DDBJ whole genome shotgun (WGS) entry which is preliminary data.</text>
</comment>
<organism evidence="1 2">
    <name type="scientific">Actinomadura miaoliensis</name>
    <dbReference type="NCBI Taxonomy" id="430685"/>
    <lineage>
        <taxon>Bacteria</taxon>
        <taxon>Bacillati</taxon>
        <taxon>Actinomycetota</taxon>
        <taxon>Actinomycetes</taxon>
        <taxon>Streptosporangiales</taxon>
        <taxon>Thermomonosporaceae</taxon>
        <taxon>Actinomadura</taxon>
    </lineage>
</organism>
<dbReference type="InterPro" id="IPR001387">
    <property type="entry name" value="Cro/C1-type_HTH"/>
</dbReference>
<sequence length="421" mass="45738">MTPTEQQAAERQALGARLRRERVERGWSQRQVAGQLQDALTGTQVPDLDTVTDYVKRWERGKVGVSPRYRVAYSAVFEIAEETLFAVPGDDVPVLRREFLEASAVTAGLVVASTKVAGRAGTRVGTGAVDRLRRRMSRLRRLDDVLGGGDTYRIYAAELSATRRLMKTATYSEETGRRLLGVLAEQAQQAGWAALDSGRAAAARSLFHDSLSAASEAGDPALMGNALALTAYQKVSAGAMGTAEADASCRMVPPDAPRAVRALLYERAAFAHAVAGSHHESQVAEALDKAEEALADDGAPDPDWASWVDRTELQIMTGRCWSTLHRPDRAVPALTQALARYDDAHARDKSLYTTWLVEALIDAGEITESARRLGHAIDLGCEVASTRPKQRVRVALRRLEPHRSVPAVAEVFEQARALSFA</sequence>
<name>A0ABP7VBZ7_9ACTN</name>
<protein>
    <recommendedName>
        <fullName evidence="3">Helix-turn-helix transcriptional regulator</fullName>
    </recommendedName>
</protein>
<dbReference type="CDD" id="cd00093">
    <property type="entry name" value="HTH_XRE"/>
    <property type="match status" value="1"/>
</dbReference>
<accession>A0ABP7VBZ7</accession>
<dbReference type="RefSeq" id="WP_344943317.1">
    <property type="nucleotide sequence ID" value="NZ_BAAAZG010000006.1"/>
</dbReference>
<dbReference type="Gene3D" id="1.10.260.40">
    <property type="entry name" value="lambda repressor-like DNA-binding domains"/>
    <property type="match status" value="1"/>
</dbReference>
<evidence type="ECO:0008006" key="3">
    <source>
        <dbReference type="Google" id="ProtNLM"/>
    </source>
</evidence>
<reference evidence="2" key="1">
    <citation type="journal article" date="2019" name="Int. J. Syst. Evol. Microbiol.">
        <title>The Global Catalogue of Microorganisms (GCM) 10K type strain sequencing project: providing services to taxonomists for standard genome sequencing and annotation.</title>
        <authorList>
            <consortium name="The Broad Institute Genomics Platform"/>
            <consortium name="The Broad Institute Genome Sequencing Center for Infectious Disease"/>
            <person name="Wu L."/>
            <person name="Ma J."/>
        </authorList>
    </citation>
    <scope>NUCLEOTIDE SEQUENCE [LARGE SCALE GENOMIC DNA]</scope>
    <source>
        <strain evidence="2">JCM 16702</strain>
    </source>
</reference>
<dbReference type="InterPro" id="IPR010982">
    <property type="entry name" value="Lambda_DNA-bd_dom_sf"/>
</dbReference>
<evidence type="ECO:0000313" key="1">
    <source>
        <dbReference type="EMBL" id="GAA4063972.1"/>
    </source>
</evidence>
<keyword evidence="2" id="KW-1185">Reference proteome</keyword>
<dbReference type="SUPFAM" id="SSF47413">
    <property type="entry name" value="lambda repressor-like DNA-binding domains"/>
    <property type="match status" value="1"/>
</dbReference>